<dbReference type="OrthoDB" id="407298at2759"/>
<dbReference type="GO" id="GO:0016702">
    <property type="term" value="F:oxidoreductase activity, acting on single donors with incorporation of molecular oxygen, incorporation of two atoms of oxygen"/>
    <property type="evidence" value="ECO:0007669"/>
    <property type="project" value="InterPro"/>
</dbReference>
<sequence length="816" mass="94360">MVERTVDTSAALALPNINPEIYKVSIKANLMGSTTQIFNYLKGLFKDNDAWRGYKSKTIRQYQPDRGLSAIIDYKEDNVSRKKEANRFQLESATEKWFDDAFLERKQINWKVRSFDFIYPIRELGALQITNDDLGDADFTLTQKLQLLETDDKKNSTKYTIVFRIRNCNARNMAYEALQIFRDIAAEHMDHMKTEFSSGFFRTIGNFVKEVRAINLVESFDQAAHKYSLIRAAIKAFSSNSAKWIYHKDYGMKDRNRKKLRLPKKAENVGFGFRQQSRQIIFRTVAASLDSTLDFTKGSRENQDQYLAFLPDASKYDPVREVVAKNWSEDEYFCHELVNGVNPFSVQVVDHIGVKIHQEFIHLKDSKGYPLVEQFGRGDLLVCKYPELRAFVYPNVNEDLKREILVMEPEILIGVNAENRFTILGIGFYHGKDGSMFEVYSPENVTWRGQYTPKNIWLLAKTHALCADSQAHEIIMHLGMAHLMCEPIAVAHHNTYSYKATANRFKGCKYIGDILSPHFINLIAINTLGRETLIARVDDKLSEFFGVPGNQFPLVFGEWFQQKDNIWNTNVGFYDELRQRGFDQNFKHGDKYRYFRDGKLIYDAIWRYVEKTVNGFYKNDQAVQNDQLLDHFFKETHDEDKGDVKGFPAKPESRAQLISVLAKLIWQLSAYHSATNFSQASSYAYLPLRCPGMRKPLPRLSTYLEKLRKHHIDQSSRDVSLNFVQDSFLTNSQFLGALAVVNNLTARTVPTLLTLRSPFIHQEHTEENGIPNAEKAFDEFKKKLHEIEQDILEFNKTAKYPYIYLLPSNVDASTSI</sequence>
<accession>A0A078A899</accession>
<dbReference type="GO" id="GO:0046872">
    <property type="term" value="F:metal ion binding"/>
    <property type="evidence" value="ECO:0007669"/>
    <property type="project" value="UniProtKB-KW"/>
</dbReference>
<keyword evidence="3" id="KW-0560">Oxidoreductase</keyword>
<dbReference type="InterPro" id="IPR036226">
    <property type="entry name" value="LipOase_C_sf"/>
</dbReference>
<dbReference type="AlphaFoldDB" id="A0A078A899"/>
<reference evidence="6 7" key="1">
    <citation type="submission" date="2014-06" db="EMBL/GenBank/DDBJ databases">
        <authorList>
            <person name="Swart Estienne"/>
        </authorList>
    </citation>
    <scope>NUCLEOTIDE SEQUENCE [LARGE SCALE GENOMIC DNA]</scope>
    <source>
        <strain evidence="6 7">130c</strain>
    </source>
</reference>
<dbReference type="Proteomes" id="UP000039865">
    <property type="component" value="Unassembled WGS sequence"/>
</dbReference>
<proteinExistence type="predicted"/>
<organism evidence="6 7">
    <name type="scientific">Stylonychia lemnae</name>
    <name type="common">Ciliate</name>
    <dbReference type="NCBI Taxonomy" id="5949"/>
    <lineage>
        <taxon>Eukaryota</taxon>
        <taxon>Sar</taxon>
        <taxon>Alveolata</taxon>
        <taxon>Ciliophora</taxon>
        <taxon>Intramacronucleata</taxon>
        <taxon>Spirotrichea</taxon>
        <taxon>Stichotrichia</taxon>
        <taxon>Sporadotrichida</taxon>
        <taxon>Oxytrichidae</taxon>
        <taxon>Stylonychinae</taxon>
        <taxon>Stylonychia</taxon>
    </lineage>
</organism>
<evidence type="ECO:0000313" key="6">
    <source>
        <dbReference type="EMBL" id="CDW77802.1"/>
    </source>
</evidence>
<dbReference type="Gene3D" id="1.20.245.10">
    <property type="entry name" value="Lipoxygenase-1, Domain 5"/>
    <property type="match status" value="1"/>
</dbReference>
<dbReference type="InParanoid" id="A0A078A899"/>
<keyword evidence="1" id="KW-0479">Metal-binding</keyword>
<dbReference type="InterPro" id="IPR013819">
    <property type="entry name" value="LipOase_C"/>
</dbReference>
<evidence type="ECO:0000256" key="1">
    <source>
        <dbReference type="ARBA" id="ARBA00022723"/>
    </source>
</evidence>
<dbReference type="EMBL" id="CCKQ01006490">
    <property type="protein sequence ID" value="CDW77802.1"/>
    <property type="molecule type" value="Genomic_DNA"/>
</dbReference>
<name>A0A078A899_STYLE</name>
<dbReference type="PANTHER" id="PTHR11771">
    <property type="entry name" value="LIPOXYGENASE"/>
    <property type="match status" value="1"/>
</dbReference>
<evidence type="ECO:0000259" key="5">
    <source>
        <dbReference type="PROSITE" id="PS51393"/>
    </source>
</evidence>
<evidence type="ECO:0000256" key="2">
    <source>
        <dbReference type="ARBA" id="ARBA00022964"/>
    </source>
</evidence>
<keyword evidence="2" id="KW-0223">Dioxygenase</keyword>
<evidence type="ECO:0000256" key="4">
    <source>
        <dbReference type="SAM" id="Coils"/>
    </source>
</evidence>
<dbReference type="PROSITE" id="PS51393">
    <property type="entry name" value="LIPOXYGENASE_3"/>
    <property type="match status" value="1"/>
</dbReference>
<keyword evidence="7" id="KW-1185">Reference proteome</keyword>
<feature type="coiled-coil region" evidence="4">
    <location>
        <begin position="770"/>
        <end position="797"/>
    </location>
</feature>
<evidence type="ECO:0000313" key="7">
    <source>
        <dbReference type="Proteomes" id="UP000039865"/>
    </source>
</evidence>
<keyword evidence="4" id="KW-0175">Coiled coil</keyword>
<dbReference type="Pfam" id="PF00305">
    <property type="entry name" value="Lipoxygenase"/>
    <property type="match status" value="1"/>
</dbReference>
<evidence type="ECO:0000256" key="3">
    <source>
        <dbReference type="ARBA" id="ARBA00023002"/>
    </source>
</evidence>
<gene>
    <name evidence="6" type="primary">Contig15300.g16296</name>
    <name evidence="6" type="ORF">STYLEM_6768</name>
</gene>
<dbReference type="SUPFAM" id="SSF48484">
    <property type="entry name" value="Lipoxigenase"/>
    <property type="match status" value="1"/>
</dbReference>
<dbReference type="InterPro" id="IPR000907">
    <property type="entry name" value="LipOase"/>
</dbReference>
<protein>
    <submittedName>
        <fullName evidence="6">Allene oxide synthase 8r-lipoxygenase fusion protein</fullName>
    </submittedName>
</protein>
<dbReference type="GO" id="GO:0034440">
    <property type="term" value="P:lipid oxidation"/>
    <property type="evidence" value="ECO:0007669"/>
    <property type="project" value="InterPro"/>
</dbReference>
<feature type="domain" description="Lipoxygenase" evidence="5">
    <location>
        <begin position="327"/>
        <end position="816"/>
    </location>
</feature>